<proteinExistence type="predicted"/>
<evidence type="ECO:0000313" key="2">
    <source>
        <dbReference type="Proteomes" id="UP001055879"/>
    </source>
</evidence>
<sequence>MVLACDSCYEHVDSTVSLFHRFLSKLISLNDDADAEEGIFRTLKSKLCFCQRGMCQLMADQRGGEVRDEKVRRKGWCGGAMATPTTRLLNNMAVQMYKTVRFNEFVI</sequence>
<dbReference type="Proteomes" id="UP001055879">
    <property type="component" value="Linkage Group LG04"/>
</dbReference>
<gene>
    <name evidence="1" type="ORF">L6452_13335</name>
</gene>
<protein>
    <submittedName>
        <fullName evidence="1">Uncharacterized protein</fullName>
    </submittedName>
</protein>
<comment type="caution">
    <text evidence="1">The sequence shown here is derived from an EMBL/GenBank/DDBJ whole genome shotgun (WGS) entry which is preliminary data.</text>
</comment>
<reference evidence="1 2" key="2">
    <citation type="journal article" date="2022" name="Mol. Ecol. Resour.">
        <title>The genomes of chicory, endive, great burdock and yacon provide insights into Asteraceae paleo-polyploidization history and plant inulin production.</title>
        <authorList>
            <person name="Fan W."/>
            <person name="Wang S."/>
            <person name="Wang H."/>
            <person name="Wang A."/>
            <person name="Jiang F."/>
            <person name="Liu H."/>
            <person name="Zhao H."/>
            <person name="Xu D."/>
            <person name="Zhang Y."/>
        </authorList>
    </citation>
    <scope>NUCLEOTIDE SEQUENCE [LARGE SCALE GENOMIC DNA]</scope>
    <source>
        <strain evidence="2">cv. Niubang</strain>
    </source>
</reference>
<name>A0ACB9CHU8_ARCLA</name>
<accession>A0ACB9CHU8</accession>
<organism evidence="1 2">
    <name type="scientific">Arctium lappa</name>
    <name type="common">Greater burdock</name>
    <name type="synonym">Lappa major</name>
    <dbReference type="NCBI Taxonomy" id="4217"/>
    <lineage>
        <taxon>Eukaryota</taxon>
        <taxon>Viridiplantae</taxon>
        <taxon>Streptophyta</taxon>
        <taxon>Embryophyta</taxon>
        <taxon>Tracheophyta</taxon>
        <taxon>Spermatophyta</taxon>
        <taxon>Magnoliopsida</taxon>
        <taxon>eudicotyledons</taxon>
        <taxon>Gunneridae</taxon>
        <taxon>Pentapetalae</taxon>
        <taxon>asterids</taxon>
        <taxon>campanulids</taxon>
        <taxon>Asterales</taxon>
        <taxon>Asteraceae</taxon>
        <taxon>Carduoideae</taxon>
        <taxon>Cardueae</taxon>
        <taxon>Arctiinae</taxon>
        <taxon>Arctium</taxon>
    </lineage>
</organism>
<evidence type="ECO:0000313" key="1">
    <source>
        <dbReference type="EMBL" id="KAI3733877.1"/>
    </source>
</evidence>
<keyword evidence="2" id="KW-1185">Reference proteome</keyword>
<reference evidence="2" key="1">
    <citation type="journal article" date="2022" name="Mol. Ecol. Resour.">
        <title>The genomes of chicory, endive, great burdock and yacon provide insights into Asteraceae palaeo-polyploidization history and plant inulin production.</title>
        <authorList>
            <person name="Fan W."/>
            <person name="Wang S."/>
            <person name="Wang H."/>
            <person name="Wang A."/>
            <person name="Jiang F."/>
            <person name="Liu H."/>
            <person name="Zhao H."/>
            <person name="Xu D."/>
            <person name="Zhang Y."/>
        </authorList>
    </citation>
    <scope>NUCLEOTIDE SEQUENCE [LARGE SCALE GENOMIC DNA]</scope>
    <source>
        <strain evidence="2">cv. Niubang</strain>
    </source>
</reference>
<dbReference type="EMBL" id="CM042050">
    <property type="protein sequence ID" value="KAI3733877.1"/>
    <property type="molecule type" value="Genomic_DNA"/>
</dbReference>